<reference evidence="1 2" key="1">
    <citation type="journal article" date="2018" name="Sci. Rep.">
        <title>Genomic signatures of local adaptation to the degree of environmental predictability in rotifers.</title>
        <authorList>
            <person name="Franch-Gras L."/>
            <person name="Hahn C."/>
            <person name="Garcia-Roger E.M."/>
            <person name="Carmona M.J."/>
            <person name="Serra M."/>
            <person name="Gomez A."/>
        </authorList>
    </citation>
    <scope>NUCLEOTIDE SEQUENCE [LARGE SCALE GENOMIC DNA]</scope>
    <source>
        <strain evidence="1">HYR1</strain>
    </source>
</reference>
<sequence>MINMLCRFEKHSLNLLLMFTNLNGHPIELFKPIEYAKTWILKNKTADYQDASTCFFIYLRASTYFLKTEHIPDVYSQWYNND</sequence>
<dbReference type="AlphaFoldDB" id="A0A3M7QV18"/>
<protein>
    <submittedName>
        <fullName evidence="1">Uncharacterized protein</fullName>
    </submittedName>
</protein>
<evidence type="ECO:0000313" key="1">
    <source>
        <dbReference type="EMBL" id="RNA15186.1"/>
    </source>
</evidence>
<dbReference type="EMBL" id="REGN01005016">
    <property type="protein sequence ID" value="RNA15186.1"/>
    <property type="molecule type" value="Genomic_DNA"/>
</dbReference>
<name>A0A3M7QV18_BRAPC</name>
<dbReference type="Proteomes" id="UP000276133">
    <property type="component" value="Unassembled WGS sequence"/>
</dbReference>
<accession>A0A3M7QV18</accession>
<proteinExistence type="predicted"/>
<comment type="caution">
    <text evidence="1">The sequence shown here is derived from an EMBL/GenBank/DDBJ whole genome shotgun (WGS) entry which is preliminary data.</text>
</comment>
<evidence type="ECO:0000313" key="2">
    <source>
        <dbReference type="Proteomes" id="UP000276133"/>
    </source>
</evidence>
<keyword evidence="2" id="KW-1185">Reference proteome</keyword>
<gene>
    <name evidence="1" type="ORF">BpHYR1_049163</name>
</gene>
<organism evidence="1 2">
    <name type="scientific">Brachionus plicatilis</name>
    <name type="common">Marine rotifer</name>
    <name type="synonym">Brachionus muelleri</name>
    <dbReference type="NCBI Taxonomy" id="10195"/>
    <lineage>
        <taxon>Eukaryota</taxon>
        <taxon>Metazoa</taxon>
        <taxon>Spiralia</taxon>
        <taxon>Gnathifera</taxon>
        <taxon>Rotifera</taxon>
        <taxon>Eurotatoria</taxon>
        <taxon>Monogononta</taxon>
        <taxon>Pseudotrocha</taxon>
        <taxon>Ploima</taxon>
        <taxon>Brachionidae</taxon>
        <taxon>Brachionus</taxon>
    </lineage>
</organism>